<protein>
    <submittedName>
        <fullName evidence="5">Alpha-glucosidase</fullName>
    </submittedName>
</protein>
<dbReference type="OrthoDB" id="9805159at2"/>
<organism evidence="5 6">
    <name type="scientific">Methylomagnum ishizawai</name>
    <dbReference type="NCBI Taxonomy" id="1760988"/>
    <lineage>
        <taxon>Bacteria</taxon>
        <taxon>Pseudomonadati</taxon>
        <taxon>Pseudomonadota</taxon>
        <taxon>Gammaproteobacteria</taxon>
        <taxon>Methylococcales</taxon>
        <taxon>Methylococcaceae</taxon>
        <taxon>Methylomagnum</taxon>
    </lineage>
</organism>
<dbReference type="InterPro" id="IPR006047">
    <property type="entry name" value="GH13_cat_dom"/>
</dbReference>
<dbReference type="PANTHER" id="PTHR10357:SF179">
    <property type="entry name" value="NEUTRAL AND BASIC AMINO ACID TRANSPORT PROTEIN RBAT"/>
    <property type="match status" value="1"/>
</dbReference>
<comment type="similarity">
    <text evidence="1">Belongs to the glycosyl hydrolase 13 family.</text>
</comment>
<gene>
    <name evidence="5" type="ORF">SAMN02949497_4082</name>
</gene>
<evidence type="ECO:0000256" key="1">
    <source>
        <dbReference type="ARBA" id="ARBA00008061"/>
    </source>
</evidence>
<dbReference type="CDD" id="cd11331">
    <property type="entry name" value="AmyAc_OligoGlu_like"/>
    <property type="match status" value="1"/>
</dbReference>
<evidence type="ECO:0000259" key="4">
    <source>
        <dbReference type="SMART" id="SM00642"/>
    </source>
</evidence>
<dbReference type="GO" id="GO:0009313">
    <property type="term" value="P:oligosaccharide catabolic process"/>
    <property type="evidence" value="ECO:0007669"/>
    <property type="project" value="TreeGrafter"/>
</dbReference>
<name>A0A1Y6D268_9GAMM</name>
<feature type="domain" description="Glycosyl hydrolase family 13 catalytic" evidence="4">
    <location>
        <begin position="24"/>
        <end position="403"/>
    </location>
</feature>
<reference evidence="5 6" key="1">
    <citation type="submission" date="2016-12" db="EMBL/GenBank/DDBJ databases">
        <authorList>
            <person name="Song W.-J."/>
            <person name="Kurnit D.M."/>
        </authorList>
    </citation>
    <scope>NUCLEOTIDE SEQUENCE [LARGE SCALE GENOMIC DNA]</scope>
    <source>
        <strain evidence="5 6">175</strain>
    </source>
</reference>
<dbReference type="InterPro" id="IPR017853">
    <property type="entry name" value="GH"/>
</dbReference>
<dbReference type="SUPFAM" id="SSF51011">
    <property type="entry name" value="Glycosyl hydrolase domain"/>
    <property type="match status" value="1"/>
</dbReference>
<dbReference type="Pfam" id="PF00128">
    <property type="entry name" value="Alpha-amylase"/>
    <property type="match status" value="1"/>
</dbReference>
<evidence type="ECO:0000313" key="5">
    <source>
        <dbReference type="EMBL" id="SMF96676.1"/>
    </source>
</evidence>
<dbReference type="EMBL" id="FXAM01000001">
    <property type="protein sequence ID" value="SMF96676.1"/>
    <property type="molecule type" value="Genomic_DNA"/>
</dbReference>
<keyword evidence="2" id="KW-0378">Hydrolase</keyword>
<evidence type="ECO:0000313" key="6">
    <source>
        <dbReference type="Proteomes" id="UP000192923"/>
    </source>
</evidence>
<accession>A0A1Y6D268</accession>
<dbReference type="FunFam" id="3.90.400.10:FF:000002">
    <property type="entry name" value="Sucrose isomerase"/>
    <property type="match status" value="1"/>
</dbReference>
<sequence length="554" mass="61662">MAVSPQPSQTRSAPPWWQTSILYHIYPRSFRDGDGDGVGDLRGILQGLDYLESLKVGGLWLSPIFPSPMRDFGYDVADYTGIDPLFGTLADFDALLAGVHARGLKLILDLVPNHTSNEHPWFLASRSGRDDPKRDWYVWRDPAPDGGPPNNWISFFGGPAWTFDPATGQYYLHQFDRSQPELNYRHPEVLRAMLSCAAFWLERGVDGFRVDVIWLLIKDALLRDEPVNPDWDGVNPHGRLRHIHTADQPEVHAIIREFRALFDRYGERVLVGEISLAPPELMPYYGRNLDECHLPVNFRLIYLPWRAEILRRAIAEYEALLPPGAWPNWVLGNHDQPRLVNRVGRAQARVAQMLLLTLRGTPTCYYGDEIGMENGRIPPEKIRDPQAINQPEVAALMGRDPQRTPLPWDAGPNAGFAPAAAEPWLPLGDDCAVRNVRTQDGDPASDLNFFRALTALRQATPALLLGDYREVPVGVAEVLVYTRALDGDRLLIALNLGSASRHLDLGFLAGEGCILLATGLDLQGAALLTPLVLAPNQGLVLRIPPHPSSPRGVP</sequence>
<dbReference type="Gene3D" id="3.20.20.80">
    <property type="entry name" value="Glycosidases"/>
    <property type="match status" value="2"/>
</dbReference>
<dbReference type="Gene3D" id="3.90.400.10">
    <property type="entry name" value="Oligo-1,6-glucosidase, Domain 2"/>
    <property type="match status" value="1"/>
</dbReference>
<proteinExistence type="inferred from homology"/>
<dbReference type="GO" id="GO:0004556">
    <property type="term" value="F:alpha-amylase activity"/>
    <property type="evidence" value="ECO:0007669"/>
    <property type="project" value="TreeGrafter"/>
</dbReference>
<dbReference type="STRING" id="1760988.SAMN02949497_4082"/>
<keyword evidence="6" id="KW-1185">Reference proteome</keyword>
<dbReference type="RefSeq" id="WP_085215538.1">
    <property type="nucleotide sequence ID" value="NZ_FXAM01000001.1"/>
</dbReference>
<evidence type="ECO:0000256" key="2">
    <source>
        <dbReference type="ARBA" id="ARBA00022801"/>
    </source>
</evidence>
<evidence type="ECO:0000256" key="3">
    <source>
        <dbReference type="ARBA" id="ARBA00023295"/>
    </source>
</evidence>
<dbReference type="InterPro" id="IPR045857">
    <property type="entry name" value="O16G_dom_2"/>
</dbReference>
<dbReference type="Proteomes" id="UP000192923">
    <property type="component" value="Unassembled WGS sequence"/>
</dbReference>
<dbReference type="PANTHER" id="PTHR10357">
    <property type="entry name" value="ALPHA-AMYLASE FAMILY MEMBER"/>
    <property type="match status" value="1"/>
</dbReference>
<keyword evidence="3" id="KW-0326">Glycosidase</keyword>
<dbReference type="SUPFAM" id="SSF51445">
    <property type="entry name" value="(Trans)glycosidases"/>
    <property type="match status" value="1"/>
</dbReference>
<dbReference type="AlphaFoldDB" id="A0A1Y6D268"/>
<dbReference type="SMART" id="SM00642">
    <property type="entry name" value="Aamy"/>
    <property type="match status" value="1"/>
</dbReference>